<dbReference type="InterPro" id="IPR029068">
    <property type="entry name" value="Glyas_Bleomycin-R_OHBP_Dase"/>
</dbReference>
<feature type="domain" description="VOC" evidence="2">
    <location>
        <begin position="3"/>
        <end position="127"/>
    </location>
</feature>
<dbReference type="PANTHER" id="PTHR43048">
    <property type="entry name" value="METHYLMALONYL-COA EPIMERASE"/>
    <property type="match status" value="1"/>
</dbReference>
<accession>A0AAJ5ZJ18</accession>
<evidence type="ECO:0000313" key="4">
    <source>
        <dbReference type="EMBL" id="WFG39646.1"/>
    </source>
</evidence>
<evidence type="ECO:0000313" key="5">
    <source>
        <dbReference type="Proteomes" id="UP001219901"/>
    </source>
</evidence>
<organism evidence="4 5">
    <name type="scientific">Candidatus Lucifugimonas marina</name>
    <dbReference type="NCBI Taxonomy" id="3038979"/>
    <lineage>
        <taxon>Bacteria</taxon>
        <taxon>Bacillati</taxon>
        <taxon>Chloroflexota</taxon>
        <taxon>Dehalococcoidia</taxon>
        <taxon>SAR202 cluster</taxon>
        <taxon>Candidatus Lucifugimonadales</taxon>
        <taxon>Candidatus Lucifugimonadaceae</taxon>
        <taxon>Candidatus Lucifugimonas</taxon>
    </lineage>
</organism>
<evidence type="ECO:0000313" key="3">
    <source>
        <dbReference type="EMBL" id="MDG0865606.1"/>
    </source>
</evidence>
<name>A0AAJ5ZJ18_9CHLR</name>
<dbReference type="Proteomes" id="UP001219901">
    <property type="component" value="Chromosome"/>
</dbReference>
<dbReference type="PANTHER" id="PTHR43048:SF3">
    <property type="entry name" value="METHYLMALONYL-COA EPIMERASE, MITOCHONDRIAL"/>
    <property type="match status" value="1"/>
</dbReference>
<dbReference type="GO" id="GO:0046491">
    <property type="term" value="P:L-methylmalonyl-CoA metabolic process"/>
    <property type="evidence" value="ECO:0007669"/>
    <property type="project" value="TreeGrafter"/>
</dbReference>
<dbReference type="InterPro" id="IPR004360">
    <property type="entry name" value="Glyas_Fos-R_dOase_dom"/>
</dbReference>
<keyword evidence="1" id="KW-0479">Metal-binding</keyword>
<dbReference type="AlphaFoldDB" id="A0AAJ5ZJ18"/>
<dbReference type="Pfam" id="PF00903">
    <property type="entry name" value="Glyoxalase"/>
    <property type="match status" value="1"/>
</dbReference>
<dbReference type="PROSITE" id="PS51819">
    <property type="entry name" value="VOC"/>
    <property type="match status" value="1"/>
</dbReference>
<evidence type="ECO:0000259" key="2">
    <source>
        <dbReference type="PROSITE" id="PS51819"/>
    </source>
</evidence>
<reference evidence="5" key="3">
    <citation type="submission" date="2023-06" db="EMBL/GenBank/DDBJ databases">
        <title>Pangenomics reveal diversification of enzyme families and niche specialization in globally abundant SAR202 bacteria.</title>
        <authorList>
            <person name="Saw J.H.W."/>
        </authorList>
    </citation>
    <scope>NUCLEOTIDE SEQUENCE [LARGE SCALE GENOMIC DNA]</scope>
    <source>
        <strain evidence="5">JH1073</strain>
    </source>
</reference>
<evidence type="ECO:0000313" key="6">
    <source>
        <dbReference type="Proteomes" id="UP001321249"/>
    </source>
</evidence>
<evidence type="ECO:0000256" key="1">
    <source>
        <dbReference type="ARBA" id="ARBA00022723"/>
    </source>
</evidence>
<gene>
    <name evidence="3" type="ORF">GKO46_00780</name>
    <name evidence="4" type="ORF">GKO48_08445</name>
</gene>
<reference evidence="5 6" key="1">
    <citation type="submission" date="2019-11" db="EMBL/GenBank/DDBJ databases">
        <authorList>
            <person name="Cho J.-C."/>
        </authorList>
    </citation>
    <scope>NUCLEOTIDE SEQUENCE [LARGE SCALE GENOMIC DNA]</scope>
    <source>
        <strain evidence="4 5">JH1073</strain>
        <strain evidence="3 6">JH702</strain>
    </source>
</reference>
<dbReference type="InterPro" id="IPR051785">
    <property type="entry name" value="MMCE/EMCE_epimerase"/>
</dbReference>
<proteinExistence type="predicted"/>
<dbReference type="SUPFAM" id="SSF54593">
    <property type="entry name" value="Glyoxalase/Bleomycin resistance protein/Dihydroxybiphenyl dioxygenase"/>
    <property type="match status" value="1"/>
</dbReference>
<keyword evidence="5" id="KW-1185">Reference proteome</keyword>
<dbReference type="GO" id="GO:0046872">
    <property type="term" value="F:metal ion binding"/>
    <property type="evidence" value="ECO:0007669"/>
    <property type="project" value="UniProtKB-KW"/>
</dbReference>
<dbReference type="InterPro" id="IPR037523">
    <property type="entry name" value="VOC_core"/>
</dbReference>
<dbReference type="EMBL" id="CP046147">
    <property type="protein sequence ID" value="WFG39646.1"/>
    <property type="molecule type" value="Genomic_DNA"/>
</dbReference>
<reference evidence="4" key="2">
    <citation type="journal article" date="2023" name="Nat. Commun.">
        <title>Cultivation of marine bacteria of the SAR202 clade.</title>
        <authorList>
            <person name="Lim Y."/>
            <person name="Seo J.H."/>
            <person name="Giovannoni S.J."/>
            <person name="Kang I."/>
            <person name="Cho J.C."/>
        </authorList>
    </citation>
    <scope>NUCLEOTIDE SEQUENCE</scope>
    <source>
        <strain evidence="4">JH1073</strain>
    </source>
</reference>
<dbReference type="GO" id="GO:0004493">
    <property type="term" value="F:methylmalonyl-CoA epimerase activity"/>
    <property type="evidence" value="ECO:0007669"/>
    <property type="project" value="TreeGrafter"/>
</dbReference>
<dbReference type="RefSeq" id="WP_342823560.1">
    <property type="nucleotide sequence ID" value="NZ_CP046146.1"/>
</dbReference>
<dbReference type="Proteomes" id="UP001321249">
    <property type="component" value="Unassembled WGS sequence"/>
</dbReference>
<dbReference type="Gene3D" id="3.10.180.10">
    <property type="entry name" value="2,3-Dihydroxybiphenyl 1,2-Dioxygenase, domain 1"/>
    <property type="match status" value="1"/>
</dbReference>
<dbReference type="EMBL" id="WMBE01000001">
    <property type="protein sequence ID" value="MDG0865606.1"/>
    <property type="molecule type" value="Genomic_DNA"/>
</dbReference>
<dbReference type="CDD" id="cd06587">
    <property type="entry name" value="VOC"/>
    <property type="match status" value="1"/>
</dbReference>
<sequence>MYKLNHIHMKSNDPEKAANWWVDNFGFKIVDDSTRNTGDRFIKCQSANGVPVNISGPLDGQTLPESDSGPNLGLEHFGFDVDDIDAELERLAAVGAPLVDGPNELPDGTRFCWVAAPDNVRVELIQWPS</sequence>
<protein>
    <recommendedName>
        <fullName evidence="2">VOC domain-containing protein</fullName>
    </recommendedName>
</protein>